<accession>A0A5B8YG53</accession>
<name>A0A5B8YG53_9FLAO</name>
<dbReference type="Proteomes" id="UP000321954">
    <property type="component" value="Chromosome"/>
</dbReference>
<protein>
    <submittedName>
        <fullName evidence="1">SRPBCC family protein</fullName>
    </submittedName>
</protein>
<dbReference type="CDD" id="cd07818">
    <property type="entry name" value="SRPBCC_1"/>
    <property type="match status" value="1"/>
</dbReference>
<dbReference type="EMBL" id="CP042476">
    <property type="protein sequence ID" value="QED36744.1"/>
    <property type="molecule type" value="Genomic_DNA"/>
</dbReference>
<keyword evidence="2" id="KW-1185">Reference proteome</keyword>
<dbReference type="SUPFAM" id="SSF55961">
    <property type="entry name" value="Bet v1-like"/>
    <property type="match status" value="1"/>
</dbReference>
<evidence type="ECO:0000313" key="2">
    <source>
        <dbReference type="Proteomes" id="UP000321954"/>
    </source>
</evidence>
<sequence length="189" mass="22296">MTLIFYIFIAIITFFAFLHAWAKKEFDISRTVVINRPKEEVFNFVRQLKKEKLWMPWFEKDFKGVLKYKGEDGKADALLYWKGHKHFYEGTQKIVKIHQGKIIETRFLLVKPFRMVLLEYKGLKEIDENKTKMVWGIRGGLVFPFSVMALIHPVDKAYGQDLETGLKKIKSILEAKNERAVIPENKEIL</sequence>
<gene>
    <name evidence="1" type="ORF">FK178_03030</name>
</gene>
<proteinExistence type="predicted"/>
<dbReference type="AlphaFoldDB" id="A0A5B8YG53"/>
<dbReference type="InterPro" id="IPR023393">
    <property type="entry name" value="START-like_dom_sf"/>
</dbReference>
<dbReference type="Gene3D" id="3.30.530.20">
    <property type="match status" value="1"/>
</dbReference>
<dbReference type="OrthoDB" id="9807923at2"/>
<organism evidence="1 2">
    <name type="scientific">Antarcticibacterium arcticum</name>
    <dbReference type="NCBI Taxonomy" id="2585771"/>
    <lineage>
        <taxon>Bacteria</taxon>
        <taxon>Pseudomonadati</taxon>
        <taxon>Bacteroidota</taxon>
        <taxon>Flavobacteriia</taxon>
        <taxon>Flavobacteriales</taxon>
        <taxon>Flavobacteriaceae</taxon>
        <taxon>Antarcticibacterium</taxon>
    </lineage>
</organism>
<evidence type="ECO:0000313" key="1">
    <source>
        <dbReference type="EMBL" id="QED36744.1"/>
    </source>
</evidence>
<dbReference type="KEGG" id="anp:FK178_03030"/>
<reference evidence="1 2" key="1">
    <citation type="submission" date="2019-08" db="EMBL/GenBank/DDBJ databases">
        <title>Antarcticibacterium arcticum sp. nov., a bacterium isolated from marine sediment of the Canadian Beaufort Sea.</title>
        <authorList>
            <person name="Lee Y.M."/>
            <person name="Baek K."/>
            <person name="Lee D.-H."/>
            <person name="Shin S.C."/>
            <person name="Jin Y.K."/>
            <person name="Park Y."/>
        </authorList>
    </citation>
    <scope>NUCLEOTIDE SEQUENCE [LARGE SCALE GENOMIC DNA]</scope>
    <source>
        <strain evidence="1 2">PAMC 28998</strain>
    </source>
</reference>
<dbReference type="RefSeq" id="WP_146830867.1">
    <property type="nucleotide sequence ID" value="NZ_CP042476.1"/>
</dbReference>